<accession>A0ABT5XLK1</accession>
<protein>
    <recommendedName>
        <fullName evidence="1">DUF6973 domain-containing protein</fullName>
    </recommendedName>
</protein>
<proteinExistence type="predicted"/>
<comment type="caution">
    <text evidence="2">The sequence shown here is derived from an EMBL/GenBank/DDBJ whole genome shotgun (WGS) entry which is preliminary data.</text>
</comment>
<dbReference type="EMBL" id="JARFVA010000002">
    <property type="protein sequence ID" value="MDF0706770.1"/>
    <property type="molecule type" value="Genomic_DNA"/>
</dbReference>
<dbReference type="InterPro" id="IPR054246">
    <property type="entry name" value="DUF6973"/>
</dbReference>
<sequence length="163" mass="18851">MNLFAIAKRVDFKNILKGLLIGLSRPHFIWPTIKATKDCISISTKNYGKLHHKNGPANAFRHAFWNYLIAKRCFKWQNNEETVLNWAKKVTDWHEDSFPNKQLPKAMDLHNNGVGRFIFEQHPEKSEDEIVGLLGKMASESIKIDESSALSEHKNQMVHILEQ</sequence>
<dbReference type="Proteomes" id="UP001217083">
    <property type="component" value="Unassembled WGS sequence"/>
</dbReference>
<evidence type="ECO:0000313" key="3">
    <source>
        <dbReference type="Proteomes" id="UP001217083"/>
    </source>
</evidence>
<evidence type="ECO:0000313" key="2">
    <source>
        <dbReference type="EMBL" id="MDF0706770.1"/>
    </source>
</evidence>
<name>A0ABT5XLK1_9FLAO</name>
<dbReference type="RefSeq" id="WP_275648812.1">
    <property type="nucleotide sequence ID" value="NZ_JARFVA010000002.1"/>
</dbReference>
<organism evidence="2 3">
    <name type="scientific">Flagellimonas okinawensis</name>
    <dbReference type="NCBI Taxonomy" id="3031324"/>
    <lineage>
        <taxon>Bacteria</taxon>
        <taxon>Pseudomonadati</taxon>
        <taxon>Bacteroidota</taxon>
        <taxon>Flavobacteriia</taxon>
        <taxon>Flavobacteriales</taxon>
        <taxon>Flavobacteriaceae</taxon>
        <taxon>Flagellimonas</taxon>
    </lineage>
</organism>
<dbReference type="Pfam" id="PF22322">
    <property type="entry name" value="DUF6973"/>
    <property type="match status" value="1"/>
</dbReference>
<gene>
    <name evidence="2" type="ORF">PY091_06045</name>
</gene>
<feature type="domain" description="DUF6973" evidence="1">
    <location>
        <begin position="21"/>
        <end position="139"/>
    </location>
</feature>
<evidence type="ECO:0000259" key="1">
    <source>
        <dbReference type="Pfam" id="PF22322"/>
    </source>
</evidence>
<keyword evidence="3" id="KW-1185">Reference proteome</keyword>
<reference evidence="2 3" key="1">
    <citation type="submission" date="2023-03" db="EMBL/GenBank/DDBJ databases">
        <title>Muricauda XX sp. nov. and Muricauda XXX sp. nov., two novel species isolated from Okinawa Trough.</title>
        <authorList>
            <person name="Cao W."/>
            <person name="Deng X."/>
        </authorList>
    </citation>
    <scope>NUCLEOTIDE SEQUENCE [LARGE SCALE GENOMIC DNA]</scope>
    <source>
        <strain evidence="2 3">81s02</strain>
    </source>
</reference>